<dbReference type="SUPFAM" id="SSF56784">
    <property type="entry name" value="HAD-like"/>
    <property type="match status" value="1"/>
</dbReference>
<feature type="region of interest" description="Disordered" evidence="7">
    <location>
        <begin position="1"/>
        <end position="100"/>
    </location>
</feature>
<evidence type="ECO:0000256" key="2">
    <source>
        <dbReference type="ARBA" id="ARBA00013081"/>
    </source>
</evidence>
<protein>
    <recommendedName>
        <fullName evidence="2">protein-serine/threonine phosphatase</fullName>
        <ecNumber evidence="2">3.1.3.16</ecNumber>
    </recommendedName>
</protein>
<dbReference type="PROSITE" id="PS50969">
    <property type="entry name" value="FCP1"/>
    <property type="match status" value="1"/>
</dbReference>
<feature type="region of interest" description="Disordered" evidence="7">
    <location>
        <begin position="112"/>
        <end position="133"/>
    </location>
</feature>
<feature type="domain" description="FCP1 homology" evidence="9">
    <location>
        <begin position="134"/>
        <end position="319"/>
    </location>
</feature>
<dbReference type="InterPro" id="IPR036420">
    <property type="entry name" value="BRCT_dom_sf"/>
</dbReference>
<evidence type="ECO:0000256" key="5">
    <source>
        <dbReference type="ARBA" id="ARBA00047761"/>
    </source>
</evidence>
<dbReference type="InterPro" id="IPR036412">
    <property type="entry name" value="HAD-like_sf"/>
</dbReference>
<dbReference type="CDD" id="cd17729">
    <property type="entry name" value="BRCT_CTDP1"/>
    <property type="match status" value="1"/>
</dbReference>
<reference evidence="10" key="1">
    <citation type="submission" date="2021-01" db="EMBL/GenBank/DDBJ databases">
        <authorList>
            <person name="Corre E."/>
            <person name="Pelletier E."/>
            <person name="Niang G."/>
            <person name="Scheremetjew M."/>
            <person name="Finn R."/>
            <person name="Kale V."/>
            <person name="Holt S."/>
            <person name="Cochrane G."/>
            <person name="Meng A."/>
            <person name="Brown T."/>
            <person name="Cohen L."/>
        </authorList>
    </citation>
    <scope>NUCLEOTIDE SEQUENCE</scope>
    <source>
        <strain evidence="10">RCC1130</strain>
    </source>
</reference>
<name>A0A7S0J2L6_9EUKA</name>
<evidence type="ECO:0000256" key="1">
    <source>
        <dbReference type="ARBA" id="ARBA00004123"/>
    </source>
</evidence>
<keyword evidence="3" id="KW-0378">Hydrolase</keyword>
<dbReference type="EC" id="3.1.3.16" evidence="2"/>
<feature type="compositionally biased region" description="Basic and acidic residues" evidence="7">
    <location>
        <begin position="40"/>
        <end position="69"/>
    </location>
</feature>
<evidence type="ECO:0000256" key="7">
    <source>
        <dbReference type="SAM" id="MobiDB-lite"/>
    </source>
</evidence>
<dbReference type="AlphaFoldDB" id="A0A7S0J2L6"/>
<dbReference type="Gene3D" id="3.40.50.10190">
    <property type="entry name" value="BRCT domain"/>
    <property type="match status" value="1"/>
</dbReference>
<dbReference type="EMBL" id="HBER01027330">
    <property type="protein sequence ID" value="CAD8538484.1"/>
    <property type="molecule type" value="Transcribed_RNA"/>
</dbReference>
<evidence type="ECO:0000256" key="3">
    <source>
        <dbReference type="ARBA" id="ARBA00022801"/>
    </source>
</evidence>
<evidence type="ECO:0000256" key="6">
    <source>
        <dbReference type="ARBA" id="ARBA00048336"/>
    </source>
</evidence>
<dbReference type="SUPFAM" id="SSF52113">
    <property type="entry name" value="BRCT domain"/>
    <property type="match status" value="1"/>
</dbReference>
<evidence type="ECO:0000259" key="8">
    <source>
        <dbReference type="PROSITE" id="PS50172"/>
    </source>
</evidence>
<proteinExistence type="predicted"/>
<dbReference type="Pfam" id="PF03031">
    <property type="entry name" value="NIF"/>
    <property type="match status" value="1"/>
</dbReference>
<dbReference type="SMART" id="SM00577">
    <property type="entry name" value="CPDc"/>
    <property type="match status" value="1"/>
</dbReference>
<evidence type="ECO:0000313" key="10">
    <source>
        <dbReference type="EMBL" id="CAD8538484.1"/>
    </source>
</evidence>
<comment type="catalytic activity">
    <reaction evidence="6">
        <text>O-phospho-L-threonyl-[protein] + H2O = L-threonyl-[protein] + phosphate</text>
        <dbReference type="Rhea" id="RHEA:47004"/>
        <dbReference type="Rhea" id="RHEA-COMP:11060"/>
        <dbReference type="Rhea" id="RHEA-COMP:11605"/>
        <dbReference type="ChEBI" id="CHEBI:15377"/>
        <dbReference type="ChEBI" id="CHEBI:30013"/>
        <dbReference type="ChEBI" id="CHEBI:43474"/>
        <dbReference type="ChEBI" id="CHEBI:61977"/>
        <dbReference type="EC" id="3.1.3.16"/>
    </reaction>
</comment>
<comment type="catalytic activity">
    <reaction evidence="5">
        <text>O-phospho-L-seryl-[protein] + H2O = L-seryl-[protein] + phosphate</text>
        <dbReference type="Rhea" id="RHEA:20629"/>
        <dbReference type="Rhea" id="RHEA-COMP:9863"/>
        <dbReference type="Rhea" id="RHEA-COMP:11604"/>
        <dbReference type="ChEBI" id="CHEBI:15377"/>
        <dbReference type="ChEBI" id="CHEBI:29999"/>
        <dbReference type="ChEBI" id="CHEBI:43474"/>
        <dbReference type="ChEBI" id="CHEBI:83421"/>
        <dbReference type="EC" id="3.1.3.16"/>
    </reaction>
</comment>
<dbReference type="InterPro" id="IPR023214">
    <property type="entry name" value="HAD_sf"/>
</dbReference>
<dbReference type="InterPro" id="IPR039189">
    <property type="entry name" value="Fcp1"/>
</dbReference>
<dbReference type="Gene3D" id="3.40.50.1000">
    <property type="entry name" value="HAD superfamily/HAD-like"/>
    <property type="match status" value="1"/>
</dbReference>
<dbReference type="InterPro" id="IPR001357">
    <property type="entry name" value="BRCT_dom"/>
</dbReference>
<dbReference type="PANTHER" id="PTHR23081:SF36">
    <property type="entry name" value="RNA POLYMERASE II SUBUNIT A C-TERMINAL DOMAIN PHOSPHATASE"/>
    <property type="match status" value="1"/>
</dbReference>
<keyword evidence="4" id="KW-0539">Nucleus</keyword>
<dbReference type="Pfam" id="PF00533">
    <property type="entry name" value="BRCT"/>
    <property type="match status" value="1"/>
</dbReference>
<dbReference type="PANTHER" id="PTHR23081">
    <property type="entry name" value="RNA POLYMERASE II CTD PHOSPHATASE"/>
    <property type="match status" value="1"/>
</dbReference>
<gene>
    <name evidence="10" type="ORF">CLEP1334_LOCUS13767</name>
</gene>
<evidence type="ECO:0000256" key="4">
    <source>
        <dbReference type="ARBA" id="ARBA00023242"/>
    </source>
</evidence>
<dbReference type="InterPro" id="IPR004274">
    <property type="entry name" value="FCP1_dom"/>
</dbReference>
<accession>A0A7S0J2L6</accession>
<feature type="domain" description="BRCT" evidence="8">
    <location>
        <begin position="338"/>
        <end position="423"/>
    </location>
</feature>
<sequence>MAPPKLTPISSQALGGGWEVDDDEPAHRSRGTQPVQPTGLRERARTARLHADHTTQEERRKADVREAKKQRSCAPRAGSSSDSKDASGACTSTSSHERERSLQEMAALLLPLHDGPESPSKAGGSGSPSRALSEDAAKLELVLDLDHTLLHAAEAPPERGQPPRGVHAFNLGRPSGGESRYFVRTRDALHSFLEQLQLFAKLHVYTMASKSYTWHVLNAIDPDLSIFKNKILCRSDGQSEIFDKSITHIQISPTDGREGSAEDAMIIVDDREDVWDPYSREAVLKVPPFRCFGQHGVSLPEPPTADVALMDVLRVLRKVHRDWSSGLEPTARAALHSYRRGVLSGVQLVLSGGLLQDAEQPQRCLYWRLAELYGAKCHLTWTSSTTVTHVVSGRPDTGSVEKALKSPNVHAVKPEWLLDSARRWCKQCEALYALRPEQHLLRPDETPFYAAENSSELPAEKLPDIIPSDVSDNDRLKAAIKFILPAAKREQSFKLFERFDGYTSKNDGVGKQEVLTEITALVGVEQLVNVLNALNIK</sequence>
<dbReference type="GO" id="GO:0005634">
    <property type="term" value="C:nucleus"/>
    <property type="evidence" value="ECO:0007669"/>
    <property type="project" value="UniProtKB-SubCell"/>
</dbReference>
<dbReference type="SMART" id="SM00292">
    <property type="entry name" value="BRCT"/>
    <property type="match status" value="1"/>
</dbReference>
<dbReference type="GO" id="GO:0008420">
    <property type="term" value="F:RNA polymerase II CTD heptapeptide repeat phosphatase activity"/>
    <property type="evidence" value="ECO:0007669"/>
    <property type="project" value="InterPro"/>
</dbReference>
<dbReference type="PROSITE" id="PS50172">
    <property type="entry name" value="BRCT"/>
    <property type="match status" value="1"/>
</dbReference>
<feature type="compositionally biased region" description="Low complexity" evidence="7">
    <location>
        <begin position="77"/>
        <end position="89"/>
    </location>
</feature>
<organism evidence="10">
    <name type="scientific">Calcidiscus leptoporus</name>
    <dbReference type="NCBI Taxonomy" id="127549"/>
    <lineage>
        <taxon>Eukaryota</taxon>
        <taxon>Haptista</taxon>
        <taxon>Haptophyta</taxon>
        <taxon>Prymnesiophyceae</taxon>
        <taxon>Coccolithales</taxon>
        <taxon>Calcidiscaceae</taxon>
        <taxon>Calcidiscus</taxon>
    </lineage>
</organism>
<comment type="subcellular location">
    <subcellularLocation>
        <location evidence="1">Nucleus</location>
    </subcellularLocation>
</comment>
<evidence type="ECO:0000259" key="9">
    <source>
        <dbReference type="PROSITE" id="PS50969"/>
    </source>
</evidence>